<dbReference type="Gene3D" id="3.40.50.2000">
    <property type="entry name" value="Glycogen Phosphorylase B"/>
    <property type="match status" value="2"/>
</dbReference>
<reference evidence="3 4" key="1">
    <citation type="journal article" date="2016" name="Nat. Commun.">
        <title>Thousands of microbial genomes shed light on interconnected biogeochemical processes in an aquifer system.</title>
        <authorList>
            <person name="Anantharaman K."/>
            <person name="Brown C.T."/>
            <person name="Hug L.A."/>
            <person name="Sharon I."/>
            <person name="Castelle C.J."/>
            <person name="Probst A.J."/>
            <person name="Thomas B.C."/>
            <person name="Singh A."/>
            <person name="Wilkins M.J."/>
            <person name="Karaoz U."/>
            <person name="Brodie E.L."/>
            <person name="Williams K.H."/>
            <person name="Hubbard S.S."/>
            <person name="Banfield J.F."/>
        </authorList>
    </citation>
    <scope>NUCLEOTIDE SEQUENCE [LARGE SCALE GENOMIC DNA]</scope>
</reference>
<gene>
    <name evidence="3" type="ORF">A2161_01190</name>
</gene>
<dbReference type="EMBL" id="MGDD01000294">
    <property type="protein sequence ID" value="OGL43033.1"/>
    <property type="molecule type" value="Genomic_DNA"/>
</dbReference>
<dbReference type="Pfam" id="PF13439">
    <property type="entry name" value="Glyco_transf_4"/>
    <property type="match status" value="1"/>
</dbReference>
<dbReference type="SUPFAM" id="SSF53756">
    <property type="entry name" value="UDP-Glycosyltransferase/glycogen phosphorylase"/>
    <property type="match status" value="1"/>
</dbReference>
<dbReference type="Proteomes" id="UP000179266">
    <property type="component" value="Unassembled WGS sequence"/>
</dbReference>
<dbReference type="GO" id="GO:0016757">
    <property type="term" value="F:glycosyltransferase activity"/>
    <property type="evidence" value="ECO:0007669"/>
    <property type="project" value="InterPro"/>
</dbReference>
<dbReference type="InterPro" id="IPR028098">
    <property type="entry name" value="Glyco_trans_4-like_N"/>
</dbReference>
<organism evidence="3 4">
    <name type="scientific">Candidatus Schekmanbacteria bacterium RBG_13_48_7</name>
    <dbReference type="NCBI Taxonomy" id="1817878"/>
    <lineage>
        <taxon>Bacteria</taxon>
        <taxon>Candidatus Schekmaniibacteriota</taxon>
    </lineage>
</organism>
<dbReference type="PANTHER" id="PTHR12526">
    <property type="entry name" value="GLYCOSYLTRANSFERASE"/>
    <property type="match status" value="1"/>
</dbReference>
<dbReference type="InterPro" id="IPR001296">
    <property type="entry name" value="Glyco_trans_1"/>
</dbReference>
<proteinExistence type="predicted"/>
<comment type="caution">
    <text evidence="3">The sequence shown here is derived from an EMBL/GenBank/DDBJ whole genome shotgun (WGS) entry which is preliminary data.</text>
</comment>
<evidence type="ECO:0000259" key="2">
    <source>
        <dbReference type="Pfam" id="PF13439"/>
    </source>
</evidence>
<evidence type="ECO:0000313" key="4">
    <source>
        <dbReference type="Proteomes" id="UP000179266"/>
    </source>
</evidence>
<sequence length="366" mass="40839">MLQLLSALKNRQLDVIAGIHSKSALVEALEEKGIPWIDTSIHSVSYNLNSGPRYYIGLLKGFFKLIKFLHFDNISMIYANTFITALLGVIAGRIRGIPVIFYDHDINSHRFFSKIVTRFCHHILAVSKAAAAKYSNKENKKLTIIYNGIDTAKFTPGKSKLGSQLFGKKPSLVVGYAGRISAIKGVNLIPALAKIVIEKVPAAKFWIVGDPFLKQDEGLLDLLETEMIQLGLKDHIVFSGFQKDIIDVIRGFDILIFPPKKDTFPTILLEAMAVEKPVVSTNWSGAEEIIQDGETGFLVPVGNSQAMAEKIINLLENEEIRHLMGQKARKYVINKFSMNQQIDNFLLIHNSISRPDFSKQSLAAEK</sequence>
<dbReference type="AlphaFoldDB" id="A0A1F7RND6"/>
<evidence type="ECO:0000313" key="3">
    <source>
        <dbReference type="EMBL" id="OGL43033.1"/>
    </source>
</evidence>
<dbReference type="CDD" id="cd03801">
    <property type="entry name" value="GT4_PimA-like"/>
    <property type="match status" value="1"/>
</dbReference>
<evidence type="ECO:0008006" key="5">
    <source>
        <dbReference type="Google" id="ProtNLM"/>
    </source>
</evidence>
<dbReference type="PANTHER" id="PTHR12526:SF630">
    <property type="entry name" value="GLYCOSYLTRANSFERASE"/>
    <property type="match status" value="1"/>
</dbReference>
<accession>A0A1F7RND6</accession>
<protein>
    <recommendedName>
        <fullName evidence="5">Glycosyl transferase family 1 domain-containing protein</fullName>
    </recommendedName>
</protein>
<dbReference type="Pfam" id="PF00534">
    <property type="entry name" value="Glycos_transf_1"/>
    <property type="match status" value="1"/>
</dbReference>
<feature type="domain" description="Glycosyl transferase family 1" evidence="1">
    <location>
        <begin position="169"/>
        <end position="330"/>
    </location>
</feature>
<feature type="domain" description="Glycosyltransferase subfamily 4-like N-terminal" evidence="2">
    <location>
        <begin position="3"/>
        <end position="152"/>
    </location>
</feature>
<name>A0A1F7RND6_9BACT</name>
<evidence type="ECO:0000259" key="1">
    <source>
        <dbReference type="Pfam" id="PF00534"/>
    </source>
</evidence>